<evidence type="ECO:0000256" key="1">
    <source>
        <dbReference type="ARBA" id="ARBA00023015"/>
    </source>
</evidence>
<dbReference type="SUPFAM" id="SSF46955">
    <property type="entry name" value="Putative DNA-binding domain"/>
    <property type="match status" value="1"/>
</dbReference>
<accession>A0ABT9VZE6</accession>
<evidence type="ECO:0000259" key="5">
    <source>
        <dbReference type="PROSITE" id="PS50937"/>
    </source>
</evidence>
<evidence type="ECO:0000256" key="2">
    <source>
        <dbReference type="ARBA" id="ARBA00023125"/>
    </source>
</evidence>
<dbReference type="Proteomes" id="UP001235840">
    <property type="component" value="Unassembled WGS sequence"/>
</dbReference>
<protein>
    <submittedName>
        <fullName evidence="6">DNA-binding transcriptional MerR regulator</fullName>
    </submittedName>
</protein>
<dbReference type="GO" id="GO:0003677">
    <property type="term" value="F:DNA binding"/>
    <property type="evidence" value="ECO:0007669"/>
    <property type="project" value="UniProtKB-KW"/>
</dbReference>
<dbReference type="Gene3D" id="1.10.1660.10">
    <property type="match status" value="1"/>
</dbReference>
<dbReference type="InterPro" id="IPR012925">
    <property type="entry name" value="TipAS_dom"/>
</dbReference>
<organism evidence="6 7">
    <name type="scientific">Caldalkalibacillus horti</name>
    <dbReference type="NCBI Taxonomy" id="77523"/>
    <lineage>
        <taxon>Bacteria</taxon>
        <taxon>Bacillati</taxon>
        <taxon>Bacillota</taxon>
        <taxon>Bacilli</taxon>
        <taxon>Bacillales</taxon>
        <taxon>Bacillaceae</taxon>
        <taxon>Caldalkalibacillus</taxon>
    </lineage>
</organism>
<reference evidence="6 7" key="1">
    <citation type="submission" date="2023-07" db="EMBL/GenBank/DDBJ databases">
        <title>Genomic Encyclopedia of Type Strains, Phase IV (KMG-IV): sequencing the most valuable type-strain genomes for metagenomic binning, comparative biology and taxonomic classification.</title>
        <authorList>
            <person name="Goeker M."/>
        </authorList>
    </citation>
    <scope>NUCLEOTIDE SEQUENCE [LARGE SCALE GENOMIC DNA]</scope>
    <source>
        <strain evidence="6 7">DSM 12751</strain>
    </source>
</reference>
<keyword evidence="2 6" id="KW-0238">DNA-binding</keyword>
<feature type="domain" description="HTH merR-type" evidence="5">
    <location>
        <begin position="2"/>
        <end position="71"/>
    </location>
</feature>
<keyword evidence="4" id="KW-0804">Transcription</keyword>
<proteinExistence type="predicted"/>
<keyword evidence="7" id="KW-1185">Reference proteome</keyword>
<dbReference type="InterPro" id="IPR000551">
    <property type="entry name" value="MerR-type_HTH_dom"/>
</dbReference>
<comment type="caution">
    <text evidence="6">The sequence shown here is derived from an EMBL/GenBank/DDBJ whole genome shotgun (WGS) entry which is preliminary data.</text>
</comment>
<dbReference type="RefSeq" id="WP_307394296.1">
    <property type="nucleotide sequence ID" value="NZ_BAAADK010000048.1"/>
</dbReference>
<evidence type="ECO:0000256" key="4">
    <source>
        <dbReference type="ARBA" id="ARBA00023163"/>
    </source>
</evidence>
<keyword evidence="3" id="KW-0010">Activator</keyword>
<evidence type="ECO:0000256" key="3">
    <source>
        <dbReference type="ARBA" id="ARBA00023159"/>
    </source>
</evidence>
<dbReference type="Pfam" id="PF13411">
    <property type="entry name" value="MerR_1"/>
    <property type="match status" value="1"/>
</dbReference>
<dbReference type="PANTHER" id="PTHR30204:SF90">
    <property type="entry name" value="HTH-TYPE TRANSCRIPTIONAL ACTIVATOR MTA"/>
    <property type="match status" value="1"/>
</dbReference>
<dbReference type="SMART" id="SM00422">
    <property type="entry name" value="HTH_MERR"/>
    <property type="match status" value="1"/>
</dbReference>
<evidence type="ECO:0000313" key="6">
    <source>
        <dbReference type="EMBL" id="MDQ0166249.1"/>
    </source>
</evidence>
<evidence type="ECO:0000313" key="7">
    <source>
        <dbReference type="Proteomes" id="UP001235840"/>
    </source>
</evidence>
<dbReference type="Pfam" id="PF07739">
    <property type="entry name" value="TipAS"/>
    <property type="match status" value="1"/>
</dbReference>
<dbReference type="InterPro" id="IPR047057">
    <property type="entry name" value="MerR_fam"/>
</dbReference>
<dbReference type="PANTHER" id="PTHR30204">
    <property type="entry name" value="REDOX-CYCLING DRUG-SENSING TRANSCRIPTIONAL ACTIVATOR SOXR"/>
    <property type="match status" value="1"/>
</dbReference>
<dbReference type="PROSITE" id="PS50937">
    <property type="entry name" value="HTH_MERR_2"/>
    <property type="match status" value="1"/>
</dbReference>
<dbReference type="InterPro" id="IPR036244">
    <property type="entry name" value="TipA-like_antibiotic-bd"/>
</dbReference>
<name>A0ABT9VZE6_9BACI</name>
<dbReference type="SUPFAM" id="SSF89082">
    <property type="entry name" value="Antibiotic binding domain of TipA-like multidrug resistance regulators"/>
    <property type="match status" value="1"/>
</dbReference>
<keyword evidence="1" id="KW-0805">Transcription regulation</keyword>
<dbReference type="InterPro" id="IPR009061">
    <property type="entry name" value="DNA-bd_dom_put_sf"/>
</dbReference>
<gene>
    <name evidence="6" type="ORF">J2S11_002150</name>
</gene>
<dbReference type="Gene3D" id="1.10.490.50">
    <property type="entry name" value="Antibiotic binding domain of TipA-like multidrug resistance regulators"/>
    <property type="match status" value="1"/>
</dbReference>
<dbReference type="EMBL" id="JAUSTY010000007">
    <property type="protein sequence ID" value="MDQ0166249.1"/>
    <property type="molecule type" value="Genomic_DNA"/>
</dbReference>
<sequence>MAMKVREVADLVGTSVRTLHHYDEIGLLTPKETTDAGYRLYSNEDLELLQQILFFRELDFPLKKIKEIISSPTFNRQQALELHRKMLLDKRKQIDQMIQTIDKTIMYTKGEIQMSNKEKFEGFDLSSNPYEQEARERWGDETVEKSKAALNSMTKDEQKALGEQMNSIYRDLASVRHTSPESEEAQEAIKKWYDFLNSGKIGHHYSLEAFQGLGQMYVDDERFTKNIDQFGSGLALFMRDAMAVFAENNQK</sequence>
<dbReference type="CDD" id="cd01106">
    <property type="entry name" value="HTH_TipAL-Mta"/>
    <property type="match status" value="1"/>
</dbReference>